<evidence type="ECO:0000313" key="1">
    <source>
        <dbReference type="EMBL" id="BBD80196.1"/>
    </source>
</evidence>
<evidence type="ECO:0000313" key="2">
    <source>
        <dbReference type="Proteomes" id="UP000270530"/>
    </source>
</evidence>
<gene>
    <name evidence="1" type="ORF">ALSL_1541</name>
</gene>
<name>A0A2Z6E508_9GAMM</name>
<dbReference type="Proteomes" id="UP000270530">
    <property type="component" value="Chromosome"/>
</dbReference>
<keyword evidence="2" id="KW-1185">Reference proteome</keyword>
<dbReference type="KEGG" id="rbd:ALSL_1541"/>
<dbReference type="OrthoDB" id="5952157at2"/>
<dbReference type="EMBL" id="AP018560">
    <property type="protein sequence ID" value="BBD80196.1"/>
    <property type="molecule type" value="Genomic_DNA"/>
</dbReference>
<organism evidence="1 2">
    <name type="scientific">Aerosticca soli</name>
    <dbReference type="NCBI Taxonomy" id="2010829"/>
    <lineage>
        <taxon>Bacteria</taxon>
        <taxon>Pseudomonadati</taxon>
        <taxon>Pseudomonadota</taxon>
        <taxon>Gammaproteobacteria</taxon>
        <taxon>Lysobacterales</taxon>
        <taxon>Rhodanobacteraceae</taxon>
        <taxon>Aerosticca</taxon>
    </lineage>
</organism>
<dbReference type="AlphaFoldDB" id="A0A2Z6E508"/>
<accession>A0A2Z6E508</accession>
<reference evidence="2" key="2">
    <citation type="submission" date="2018-06" db="EMBL/GenBank/DDBJ databases">
        <title>Genome sequence of Rhodanobacteraceae bacterium strain Dysh456.</title>
        <authorList>
            <person name="Fukui M."/>
        </authorList>
    </citation>
    <scope>NUCLEOTIDE SEQUENCE [LARGE SCALE GENOMIC DNA]</scope>
    <source>
        <strain evidence="2">Dysh456</strain>
    </source>
</reference>
<protein>
    <submittedName>
        <fullName evidence="1">Uncharacterized protein</fullName>
    </submittedName>
</protein>
<reference evidence="2" key="1">
    <citation type="submission" date="2018-04" db="EMBL/GenBank/DDBJ databases">
        <authorList>
            <person name="Watanabe M."/>
            <person name="Kojima H."/>
        </authorList>
    </citation>
    <scope>NUCLEOTIDE SEQUENCE [LARGE SCALE GENOMIC DNA]</scope>
    <source>
        <strain evidence="2">Dysh456</strain>
    </source>
</reference>
<proteinExistence type="predicted"/>
<sequence>MPTTRRLRTRSRREAIDPAHWAILTDAPLPADANPFTALDAESYDVMRLLWEDYRAGILADWIKTKPGTRPAMWWRYDAPRLNPAQLGRWSRTVVAPRLIETRRKLRGDGKPLHEALNYAPTHDYGIPAWFGDPDNPPVFESQHAYLKRHGLLLPAERRKIAEPYPHPLHIEPTKRW</sequence>
<dbReference type="RefSeq" id="WP_126537966.1">
    <property type="nucleotide sequence ID" value="NZ_AP018560.1"/>
</dbReference>